<dbReference type="Proteomes" id="UP000562929">
    <property type="component" value="Unassembled WGS sequence"/>
</dbReference>
<evidence type="ECO:0000259" key="2">
    <source>
        <dbReference type="Pfam" id="PF13840"/>
    </source>
</evidence>
<dbReference type="GO" id="GO:0046394">
    <property type="term" value="P:carboxylic acid biosynthetic process"/>
    <property type="evidence" value="ECO:0007669"/>
    <property type="project" value="UniProtKB-ARBA"/>
</dbReference>
<dbReference type="InterPro" id="IPR027795">
    <property type="entry name" value="CASTOR_ACT_dom"/>
</dbReference>
<dbReference type="Gene3D" id="3.30.2130.10">
    <property type="entry name" value="VC0802-like"/>
    <property type="match status" value="1"/>
</dbReference>
<dbReference type="Pfam" id="PF13840">
    <property type="entry name" value="ACT_7"/>
    <property type="match status" value="1"/>
</dbReference>
<feature type="domain" description="CASTOR ACT" evidence="2">
    <location>
        <begin position="104"/>
        <end position="164"/>
    </location>
</feature>
<evidence type="ECO:0000256" key="1">
    <source>
        <dbReference type="SAM" id="MobiDB-lite"/>
    </source>
</evidence>
<proteinExistence type="predicted"/>
<evidence type="ECO:0000313" key="3">
    <source>
        <dbReference type="EMBL" id="KAF4584461.1"/>
    </source>
</evidence>
<organism evidence="3 4">
    <name type="scientific">Ophiocordyceps camponoti-floridani</name>
    <dbReference type="NCBI Taxonomy" id="2030778"/>
    <lineage>
        <taxon>Eukaryota</taxon>
        <taxon>Fungi</taxon>
        <taxon>Dikarya</taxon>
        <taxon>Ascomycota</taxon>
        <taxon>Pezizomycotina</taxon>
        <taxon>Sordariomycetes</taxon>
        <taxon>Hypocreomycetidae</taxon>
        <taxon>Hypocreales</taxon>
        <taxon>Ophiocordycipitaceae</taxon>
        <taxon>Ophiocordyceps</taxon>
    </lineage>
</organism>
<dbReference type="OrthoDB" id="58529at2759"/>
<accession>A0A8H4Q445</accession>
<dbReference type="InterPro" id="IPR045865">
    <property type="entry name" value="ACT-like_dom_sf"/>
</dbReference>
<keyword evidence="4" id="KW-1185">Reference proteome</keyword>
<evidence type="ECO:0000313" key="4">
    <source>
        <dbReference type="Proteomes" id="UP000562929"/>
    </source>
</evidence>
<dbReference type="EMBL" id="JAACLJ010000006">
    <property type="protein sequence ID" value="KAF4584461.1"/>
    <property type="molecule type" value="Genomic_DNA"/>
</dbReference>
<comment type="caution">
    <text evidence="3">The sequence shown here is derived from an EMBL/GenBank/DDBJ whole genome shotgun (WGS) entry which is preliminary data.</text>
</comment>
<dbReference type="GO" id="GO:0006520">
    <property type="term" value="P:amino acid metabolic process"/>
    <property type="evidence" value="ECO:0007669"/>
    <property type="project" value="UniProtKB-ARBA"/>
</dbReference>
<gene>
    <name evidence="3" type="ORF">GQ602_005834</name>
</gene>
<dbReference type="InterPro" id="IPR051719">
    <property type="entry name" value="CASTOR_mTORC1"/>
</dbReference>
<protein>
    <recommendedName>
        <fullName evidence="2">CASTOR ACT domain-containing protein</fullName>
    </recommendedName>
</protein>
<feature type="compositionally biased region" description="Pro residues" evidence="1">
    <location>
        <begin position="199"/>
        <end position="208"/>
    </location>
</feature>
<dbReference type="SUPFAM" id="SSF55021">
    <property type="entry name" value="ACT-like"/>
    <property type="match status" value="1"/>
</dbReference>
<reference evidence="3 4" key="1">
    <citation type="journal article" date="2020" name="G3 (Bethesda)">
        <title>Genetic Underpinnings of Host Manipulation by Ophiocordyceps as Revealed by Comparative Transcriptomics.</title>
        <authorList>
            <person name="Will I."/>
            <person name="Das B."/>
            <person name="Trinh T."/>
            <person name="Brachmann A."/>
            <person name="Ohm R.A."/>
            <person name="de Bekker C."/>
        </authorList>
    </citation>
    <scope>NUCLEOTIDE SEQUENCE [LARGE SCALE GENOMIC DNA]</scope>
    <source>
        <strain evidence="3 4">EC05</strain>
    </source>
</reference>
<dbReference type="PANTHER" id="PTHR31131">
    <property type="entry name" value="CHROMOSOME 1, WHOLE GENOME SHOTGUN SEQUENCE"/>
    <property type="match status" value="1"/>
</dbReference>
<dbReference type="AlphaFoldDB" id="A0A8H4Q445"/>
<dbReference type="PANTHER" id="PTHR31131:SF6">
    <property type="entry name" value="CASTOR ACT DOMAIN-CONTAINING PROTEIN"/>
    <property type="match status" value="1"/>
</dbReference>
<feature type="region of interest" description="Disordered" evidence="1">
    <location>
        <begin position="170"/>
        <end position="211"/>
    </location>
</feature>
<sequence length="394" mass="42965">MNAQISFLNHEYSLISIPLDLYSQFLQPILRILLPQTQSLDASARTPEHELEGLTSDNQHGFLNISITPLEVSVVAHSSWARNVLQPVIDALPRHVSRSVSVVGHGYMVLCVISADLDAAGRVMELTSPLALAGVPIFFITTYFSDFILFPKSERNKVIQALSDHGFEPASNQSSFVQQHHDGRRPSSSSLLSTDAIDTPPPPHPPPQASNAAELQARTFDLLQKRSVAPYVDAGLELVQCSGREPSQLAKYYHGSRQPAPGHRRQSWIENVDAKLYTSIISALVSRPRFLSVTLAQDDPPSLLLDRTLLPLFGDSIVGDTDYTLVPIFLDLANLPSQVTGIICGVAGRLVDDLRMTETSQLSYLSTARAGAVILAEEQATRALAVLGPLLLKP</sequence>
<name>A0A8H4Q445_9HYPO</name>